<sequence length="246" mass="26979">MKLARPMRWTGTQQTSAPQTRPVLTGCAPEHEPHPLVRRSRHRLPSFRAGAARPFELAVYSYFRRIPWSPPLQASAYPPLICLAADPKPPTVNESGMPSMHLSQQPISASAQPAPHLASQQPARGLEEAPFPLAAIDTFYDCIGSQMAVYEGSDAGEKEDSLFAGGDEKDSDMDEGRTSLAQTNGIRRKLVMDAEYMIMGVAATRTTTCFPIAPPAHTSERLQYLPALSSLVARLHTMGPEQLRRM</sequence>
<accession>A0AAD7G7G0</accession>
<comment type="caution">
    <text evidence="2">The sequence shown here is derived from an EMBL/GenBank/DDBJ whole genome shotgun (WGS) entry which is preliminary data.</text>
</comment>
<feature type="compositionally biased region" description="Polar residues" evidence="1">
    <location>
        <begin position="10"/>
        <end position="19"/>
    </location>
</feature>
<protein>
    <submittedName>
        <fullName evidence="2">Uncharacterized protein</fullName>
    </submittedName>
</protein>
<organism evidence="2 3">
    <name type="scientific">Mycena rosella</name>
    <name type="common">Pink bonnet</name>
    <name type="synonym">Agaricus rosellus</name>
    <dbReference type="NCBI Taxonomy" id="1033263"/>
    <lineage>
        <taxon>Eukaryota</taxon>
        <taxon>Fungi</taxon>
        <taxon>Dikarya</taxon>
        <taxon>Basidiomycota</taxon>
        <taxon>Agaricomycotina</taxon>
        <taxon>Agaricomycetes</taxon>
        <taxon>Agaricomycetidae</taxon>
        <taxon>Agaricales</taxon>
        <taxon>Marasmiineae</taxon>
        <taxon>Mycenaceae</taxon>
        <taxon>Mycena</taxon>
    </lineage>
</organism>
<evidence type="ECO:0000256" key="1">
    <source>
        <dbReference type="SAM" id="MobiDB-lite"/>
    </source>
</evidence>
<feature type="region of interest" description="Disordered" evidence="1">
    <location>
        <begin position="154"/>
        <end position="176"/>
    </location>
</feature>
<dbReference type="AlphaFoldDB" id="A0AAD7G7G0"/>
<keyword evidence="3" id="KW-1185">Reference proteome</keyword>
<evidence type="ECO:0000313" key="3">
    <source>
        <dbReference type="Proteomes" id="UP001221757"/>
    </source>
</evidence>
<reference evidence="2" key="1">
    <citation type="submission" date="2023-03" db="EMBL/GenBank/DDBJ databases">
        <title>Massive genome expansion in bonnet fungi (Mycena s.s.) driven by repeated elements and novel gene families across ecological guilds.</title>
        <authorList>
            <consortium name="Lawrence Berkeley National Laboratory"/>
            <person name="Harder C.B."/>
            <person name="Miyauchi S."/>
            <person name="Viragh M."/>
            <person name="Kuo A."/>
            <person name="Thoen E."/>
            <person name="Andreopoulos B."/>
            <person name="Lu D."/>
            <person name="Skrede I."/>
            <person name="Drula E."/>
            <person name="Henrissat B."/>
            <person name="Morin E."/>
            <person name="Kohler A."/>
            <person name="Barry K."/>
            <person name="LaButti K."/>
            <person name="Morin E."/>
            <person name="Salamov A."/>
            <person name="Lipzen A."/>
            <person name="Mereny Z."/>
            <person name="Hegedus B."/>
            <person name="Baldrian P."/>
            <person name="Stursova M."/>
            <person name="Weitz H."/>
            <person name="Taylor A."/>
            <person name="Grigoriev I.V."/>
            <person name="Nagy L.G."/>
            <person name="Martin F."/>
            <person name="Kauserud H."/>
        </authorList>
    </citation>
    <scope>NUCLEOTIDE SEQUENCE</scope>
    <source>
        <strain evidence="2">CBHHK067</strain>
    </source>
</reference>
<evidence type="ECO:0000313" key="2">
    <source>
        <dbReference type="EMBL" id="KAJ7675125.1"/>
    </source>
</evidence>
<feature type="region of interest" description="Disordered" evidence="1">
    <location>
        <begin position="1"/>
        <end position="41"/>
    </location>
</feature>
<name>A0AAD7G7G0_MYCRO</name>
<gene>
    <name evidence="2" type="ORF">B0H17DRAFT_1207868</name>
</gene>
<dbReference type="Proteomes" id="UP001221757">
    <property type="component" value="Unassembled WGS sequence"/>
</dbReference>
<proteinExistence type="predicted"/>
<dbReference type="EMBL" id="JARKIE010000152">
    <property type="protein sequence ID" value="KAJ7675125.1"/>
    <property type="molecule type" value="Genomic_DNA"/>
</dbReference>